<keyword evidence="5" id="KW-1015">Disulfide bond</keyword>
<dbReference type="GO" id="GO:0001664">
    <property type="term" value="F:G protein-coupled receptor binding"/>
    <property type="evidence" value="ECO:0007669"/>
    <property type="project" value="TreeGrafter"/>
</dbReference>
<dbReference type="GeneID" id="108705273"/>
<dbReference type="PROSITE" id="PS00984">
    <property type="entry name" value="UROTENSIN_II"/>
    <property type="match status" value="1"/>
</dbReference>
<evidence type="ECO:0000256" key="5">
    <source>
        <dbReference type="ARBA" id="ARBA00023157"/>
    </source>
</evidence>
<gene>
    <name evidence="9 10" type="primary">uts2b.S</name>
</gene>
<feature type="coiled-coil region" evidence="6">
    <location>
        <begin position="28"/>
        <end position="55"/>
    </location>
</feature>
<evidence type="ECO:0000313" key="9">
    <source>
        <dbReference type="RefSeq" id="XP_018097572.1"/>
    </source>
</evidence>
<dbReference type="CTD" id="108705273"/>
<sequence>MDKVTSIHLCLGTVLVVISMHTVQTKPYLLQELELESKLKQLEQLEKLKEQLMEGKTSDITYAVKGIASSHPNKQACFWKYCV</sequence>
<evidence type="ECO:0000256" key="2">
    <source>
        <dbReference type="ARBA" id="ARBA00006719"/>
    </source>
</evidence>
<keyword evidence="7" id="KW-0732">Signal</keyword>
<dbReference type="STRING" id="8355.A0A310U4Z8"/>
<name>A0A310U4Z8_XENLA</name>
<dbReference type="Xenbase" id="XB-GENE-17340798">
    <property type="gene designation" value="uts2b.S"/>
</dbReference>
<evidence type="ECO:0000256" key="4">
    <source>
        <dbReference type="ARBA" id="ARBA00022702"/>
    </source>
</evidence>
<dbReference type="Bgee" id="108705273">
    <property type="expression patterns" value="Expressed in testis"/>
</dbReference>
<proteinExistence type="inferred from homology"/>
<evidence type="ECO:0000313" key="10">
    <source>
        <dbReference type="Xenbase" id="XB-GENE-17340798"/>
    </source>
</evidence>
<evidence type="ECO:0000256" key="6">
    <source>
        <dbReference type="SAM" id="Coils"/>
    </source>
</evidence>
<dbReference type="RefSeq" id="XP_018097572.1">
    <property type="nucleotide sequence ID" value="XM_018242083.2"/>
</dbReference>
<accession>A0A310U4Z8</accession>
<dbReference type="GO" id="GO:0097746">
    <property type="term" value="P:blood vessel diameter maintenance"/>
    <property type="evidence" value="ECO:0007669"/>
    <property type="project" value="InterPro"/>
</dbReference>
<dbReference type="Proteomes" id="UP000186698">
    <property type="component" value="Chromosome 5S"/>
</dbReference>
<dbReference type="GO" id="GO:0005576">
    <property type="term" value="C:extracellular region"/>
    <property type="evidence" value="ECO:0007669"/>
    <property type="project" value="UniProtKB-SubCell"/>
</dbReference>
<comment type="subcellular location">
    <subcellularLocation>
        <location evidence="1">Secreted</location>
    </subcellularLocation>
</comment>
<keyword evidence="8" id="KW-1185">Reference proteome</keyword>
<evidence type="ECO:0000256" key="1">
    <source>
        <dbReference type="ARBA" id="ARBA00004613"/>
    </source>
</evidence>
<dbReference type="InterPro" id="IPR001483">
    <property type="entry name" value="Urotensin_II"/>
</dbReference>
<evidence type="ECO:0000313" key="8">
    <source>
        <dbReference type="Proteomes" id="UP000186698"/>
    </source>
</evidence>
<protein>
    <submittedName>
        <fullName evidence="9">Urotensin-2B</fullName>
    </submittedName>
</protein>
<dbReference type="KEGG" id="xla:108705273"/>
<dbReference type="AlphaFoldDB" id="A0A310U4Z8"/>
<evidence type="ECO:0000256" key="7">
    <source>
        <dbReference type="SAM" id="SignalP"/>
    </source>
</evidence>
<feature type="signal peptide" evidence="7">
    <location>
        <begin position="1"/>
        <end position="25"/>
    </location>
</feature>
<keyword evidence="3" id="KW-0964">Secreted</keyword>
<accession>A0A974BR52</accession>
<dbReference type="InterPro" id="IPR043255">
    <property type="entry name" value="U-IIB"/>
</dbReference>
<evidence type="ECO:0000256" key="3">
    <source>
        <dbReference type="ARBA" id="ARBA00022525"/>
    </source>
</evidence>
<dbReference type="GO" id="GO:0005179">
    <property type="term" value="F:hormone activity"/>
    <property type="evidence" value="ECO:0007669"/>
    <property type="project" value="UniProtKB-KW"/>
</dbReference>
<organism evidence="8 9">
    <name type="scientific">Xenopus laevis</name>
    <name type="common">African clawed frog</name>
    <dbReference type="NCBI Taxonomy" id="8355"/>
    <lineage>
        <taxon>Eukaryota</taxon>
        <taxon>Metazoa</taxon>
        <taxon>Chordata</taxon>
        <taxon>Craniata</taxon>
        <taxon>Vertebrata</taxon>
        <taxon>Euteleostomi</taxon>
        <taxon>Amphibia</taxon>
        <taxon>Batrachia</taxon>
        <taxon>Anura</taxon>
        <taxon>Pipoidea</taxon>
        <taxon>Pipidae</taxon>
        <taxon>Xenopodinae</taxon>
        <taxon>Xenopus</taxon>
        <taxon>Xenopus</taxon>
    </lineage>
</organism>
<dbReference type="PANTHER" id="PTHR36876:SF1">
    <property type="entry name" value="UROTENSIN-2B"/>
    <property type="match status" value="1"/>
</dbReference>
<dbReference type="PANTHER" id="PTHR36876">
    <property type="entry name" value="UROTENSIN-2B"/>
    <property type="match status" value="1"/>
</dbReference>
<keyword evidence="6" id="KW-0175">Coiled coil</keyword>
<dbReference type="GO" id="GO:0008217">
    <property type="term" value="P:regulation of blood pressure"/>
    <property type="evidence" value="ECO:0007669"/>
    <property type="project" value="InterPro"/>
</dbReference>
<dbReference type="AGR" id="Xenbase:XB-GENE-17340798"/>
<reference evidence="9" key="1">
    <citation type="submission" date="2025-08" db="UniProtKB">
        <authorList>
            <consortium name="RefSeq"/>
        </authorList>
    </citation>
    <scope>IDENTIFICATION</scope>
    <source>
        <strain evidence="9">J_2021</strain>
        <tissue evidence="9">Erythrocytes</tissue>
    </source>
</reference>
<feature type="chain" id="PRO_5041163981" evidence="7">
    <location>
        <begin position="26"/>
        <end position="83"/>
    </location>
</feature>
<comment type="similarity">
    <text evidence="2">Belongs to the urotensin-2 family.</text>
</comment>
<dbReference type="PaxDb" id="8355-A0A310U4Z8"/>
<keyword evidence="4" id="KW-0372">Hormone</keyword>
<dbReference type="OrthoDB" id="9890208at2759"/>